<dbReference type="InterPro" id="IPR002125">
    <property type="entry name" value="CMP_dCMP_dom"/>
</dbReference>
<dbReference type="Gene3D" id="3.40.140.10">
    <property type="entry name" value="Cytidine Deaminase, domain 2"/>
    <property type="match status" value="1"/>
</dbReference>
<proteinExistence type="inferred from homology"/>
<evidence type="ECO:0000313" key="15">
    <source>
        <dbReference type="Proteomes" id="UP001250662"/>
    </source>
</evidence>
<dbReference type="EMBL" id="JAVRHU010000003">
    <property type="protein sequence ID" value="MDT0622460.1"/>
    <property type="molecule type" value="Genomic_DNA"/>
</dbReference>
<dbReference type="InterPro" id="IPR050202">
    <property type="entry name" value="Cyt/Deoxycyt_deaminase"/>
</dbReference>
<keyword evidence="8 12" id="KW-0862">Zinc</keyword>
<comment type="catalytic activity">
    <reaction evidence="10 12">
        <text>2'-deoxycytidine + H2O + H(+) = 2'-deoxyuridine + NH4(+)</text>
        <dbReference type="Rhea" id="RHEA:13433"/>
        <dbReference type="ChEBI" id="CHEBI:15377"/>
        <dbReference type="ChEBI" id="CHEBI:15378"/>
        <dbReference type="ChEBI" id="CHEBI:15698"/>
        <dbReference type="ChEBI" id="CHEBI:16450"/>
        <dbReference type="ChEBI" id="CHEBI:28938"/>
        <dbReference type="EC" id="3.5.4.5"/>
    </reaction>
</comment>
<dbReference type="PANTHER" id="PTHR11644:SF2">
    <property type="entry name" value="CYTIDINE DEAMINASE"/>
    <property type="match status" value="1"/>
</dbReference>
<dbReference type="Proteomes" id="UP001250662">
    <property type="component" value="Unassembled WGS sequence"/>
</dbReference>
<comment type="function">
    <text evidence="2 12">This enzyme scavenges exogenous and endogenous cytidine and 2'-deoxycytidine for UMP synthesis.</text>
</comment>
<dbReference type="InterPro" id="IPR016193">
    <property type="entry name" value="Cytidine_deaminase-like"/>
</dbReference>
<comment type="catalytic activity">
    <reaction evidence="11 12">
        <text>cytidine + H2O + H(+) = uridine + NH4(+)</text>
        <dbReference type="Rhea" id="RHEA:16069"/>
        <dbReference type="ChEBI" id="CHEBI:15377"/>
        <dbReference type="ChEBI" id="CHEBI:15378"/>
        <dbReference type="ChEBI" id="CHEBI:16704"/>
        <dbReference type="ChEBI" id="CHEBI:17562"/>
        <dbReference type="ChEBI" id="CHEBI:28938"/>
        <dbReference type="EC" id="3.5.4.5"/>
    </reaction>
</comment>
<evidence type="ECO:0000256" key="3">
    <source>
        <dbReference type="ARBA" id="ARBA00006576"/>
    </source>
</evidence>
<comment type="caution">
    <text evidence="14">The sequence shown here is derived from an EMBL/GenBank/DDBJ whole genome shotgun (WGS) entry which is preliminary data.</text>
</comment>
<evidence type="ECO:0000256" key="4">
    <source>
        <dbReference type="ARBA" id="ARBA00012783"/>
    </source>
</evidence>
<organism evidence="14 15">
    <name type="scientific">Croceitalea vernalis</name>
    <dbReference type="NCBI Taxonomy" id="3075599"/>
    <lineage>
        <taxon>Bacteria</taxon>
        <taxon>Pseudomonadati</taxon>
        <taxon>Bacteroidota</taxon>
        <taxon>Flavobacteriia</taxon>
        <taxon>Flavobacteriales</taxon>
        <taxon>Flavobacteriaceae</taxon>
        <taxon>Croceitalea</taxon>
    </lineage>
</organism>
<name>A0ABU3BJY1_9FLAO</name>
<protein>
    <recommendedName>
        <fullName evidence="5 12">Cytidine deaminase</fullName>
        <ecNumber evidence="4 12">3.5.4.5</ecNumber>
    </recommendedName>
    <alternativeName>
        <fullName evidence="9 12">Cytidine aminohydrolase</fullName>
    </alternativeName>
</protein>
<dbReference type="PROSITE" id="PS00903">
    <property type="entry name" value="CYT_DCMP_DEAMINASES_1"/>
    <property type="match status" value="1"/>
</dbReference>
<dbReference type="EC" id="3.5.4.5" evidence="4 12"/>
<keyword evidence="15" id="KW-1185">Reference proteome</keyword>
<feature type="domain" description="CMP/dCMP-type deaminase" evidence="13">
    <location>
        <begin position="20"/>
        <end position="141"/>
    </location>
</feature>
<dbReference type="CDD" id="cd01283">
    <property type="entry name" value="cytidine_deaminase"/>
    <property type="match status" value="1"/>
</dbReference>
<evidence type="ECO:0000256" key="9">
    <source>
        <dbReference type="ARBA" id="ARBA00032005"/>
    </source>
</evidence>
<evidence type="ECO:0000256" key="11">
    <source>
        <dbReference type="ARBA" id="ARBA00049558"/>
    </source>
</evidence>
<keyword evidence="7 12" id="KW-0378">Hydrolase</keyword>
<evidence type="ECO:0000256" key="6">
    <source>
        <dbReference type="ARBA" id="ARBA00022723"/>
    </source>
</evidence>
<dbReference type="InterPro" id="IPR006262">
    <property type="entry name" value="Cyt_deam_tetra"/>
</dbReference>
<dbReference type="PROSITE" id="PS51747">
    <property type="entry name" value="CYT_DCMP_DEAMINASES_2"/>
    <property type="match status" value="1"/>
</dbReference>
<accession>A0ABU3BJY1</accession>
<evidence type="ECO:0000259" key="13">
    <source>
        <dbReference type="PROSITE" id="PS51747"/>
    </source>
</evidence>
<keyword evidence="6 12" id="KW-0479">Metal-binding</keyword>
<dbReference type="InterPro" id="IPR016192">
    <property type="entry name" value="APOBEC/CMP_deaminase_Zn-bd"/>
</dbReference>
<evidence type="ECO:0000256" key="2">
    <source>
        <dbReference type="ARBA" id="ARBA00003949"/>
    </source>
</evidence>
<comment type="cofactor">
    <cofactor evidence="1 12">
        <name>Zn(2+)</name>
        <dbReference type="ChEBI" id="CHEBI:29105"/>
    </cofactor>
</comment>
<comment type="similarity">
    <text evidence="3 12">Belongs to the cytidine and deoxycytidylate deaminase family.</text>
</comment>
<evidence type="ECO:0000313" key="14">
    <source>
        <dbReference type="EMBL" id="MDT0622460.1"/>
    </source>
</evidence>
<dbReference type="GO" id="GO:0004126">
    <property type="term" value="F:cytidine deaminase activity"/>
    <property type="evidence" value="ECO:0007669"/>
    <property type="project" value="UniProtKB-EC"/>
</dbReference>
<dbReference type="NCBIfam" id="NF004064">
    <property type="entry name" value="PRK05578.1"/>
    <property type="match status" value="1"/>
</dbReference>
<evidence type="ECO:0000256" key="12">
    <source>
        <dbReference type="RuleBase" id="RU364006"/>
    </source>
</evidence>
<dbReference type="RefSeq" id="WP_311388228.1">
    <property type="nucleotide sequence ID" value="NZ_JAVRHU010000003.1"/>
</dbReference>
<dbReference type="Pfam" id="PF00383">
    <property type="entry name" value="dCMP_cyt_deam_1"/>
    <property type="match status" value="1"/>
</dbReference>
<dbReference type="NCBIfam" id="TIGR01354">
    <property type="entry name" value="cyt_deam_tetra"/>
    <property type="match status" value="1"/>
</dbReference>
<reference evidence="14 15" key="1">
    <citation type="submission" date="2023-09" db="EMBL/GenBank/DDBJ databases">
        <authorList>
            <person name="Rey-Velasco X."/>
        </authorList>
    </citation>
    <scope>NUCLEOTIDE SEQUENCE [LARGE SCALE GENOMIC DNA]</scope>
    <source>
        <strain evidence="14 15">P007</strain>
    </source>
</reference>
<evidence type="ECO:0000256" key="8">
    <source>
        <dbReference type="ARBA" id="ARBA00022833"/>
    </source>
</evidence>
<evidence type="ECO:0000256" key="7">
    <source>
        <dbReference type="ARBA" id="ARBA00022801"/>
    </source>
</evidence>
<dbReference type="PANTHER" id="PTHR11644">
    <property type="entry name" value="CYTIDINE DEAMINASE"/>
    <property type="match status" value="1"/>
</dbReference>
<evidence type="ECO:0000256" key="1">
    <source>
        <dbReference type="ARBA" id="ARBA00001947"/>
    </source>
</evidence>
<evidence type="ECO:0000256" key="5">
    <source>
        <dbReference type="ARBA" id="ARBA00018266"/>
    </source>
</evidence>
<dbReference type="SUPFAM" id="SSF53927">
    <property type="entry name" value="Cytidine deaminase-like"/>
    <property type="match status" value="1"/>
</dbReference>
<gene>
    <name evidence="14" type="primary">cdd</name>
    <name evidence="14" type="ORF">RM520_12545</name>
</gene>
<evidence type="ECO:0000256" key="10">
    <source>
        <dbReference type="ARBA" id="ARBA00049252"/>
    </source>
</evidence>
<sequence>MKKKIAFELSVFETEKELAKEEANLLQMAVTARNKAYAPYSRFQVGAAILLGNGEIVLGNNQENSSYPSGLCAERVAIFYAGANYPNQIIKSIAISATSLEHEVKEPAGPCGNCRQAIAEYEYKQKSPISVIMRGESGQIFKCSAIADILPLAFNNSFLSDS</sequence>